<dbReference type="SUPFAM" id="SSF55486">
    <property type="entry name" value="Metalloproteases ('zincins'), catalytic domain"/>
    <property type="match status" value="1"/>
</dbReference>
<accession>A0AAN8RM99</accession>
<gene>
    <name evidence="1" type="ORF">TWF506_009372</name>
</gene>
<dbReference type="InterPro" id="IPR024079">
    <property type="entry name" value="MetalloPept_cat_dom_sf"/>
</dbReference>
<dbReference type="GO" id="GO:0008237">
    <property type="term" value="F:metallopeptidase activity"/>
    <property type="evidence" value="ECO:0007669"/>
    <property type="project" value="InterPro"/>
</dbReference>
<evidence type="ECO:0000313" key="1">
    <source>
        <dbReference type="EMBL" id="KAK6513209.1"/>
    </source>
</evidence>
<comment type="caution">
    <text evidence="1">The sequence shown here is derived from an EMBL/GenBank/DDBJ whole genome shotgun (WGS) entry which is preliminary data.</text>
</comment>
<name>A0AAN8RM99_9PEZI</name>
<dbReference type="Proteomes" id="UP001307849">
    <property type="component" value="Unassembled WGS sequence"/>
</dbReference>
<sequence length="453" mass="51562">MRADLISFITATAALVHGFSEELTKSIDTPTGRIIEPRLGHDLFDNNTKLIVYRPDEKTRAQIERDQAKWAHEPAQPGLTKEEIAKFLREEPKGLEWFEGCDENQKGILIQTFLGVRALLEPLVKEWREFPVDWTSAAAIEFFGPPAVTQIYRATVEWNLSHIAQYLDPHNPPGSTSVRCDDPDKGCVDPYVVAYVPKIDHDPDRLDGGFIVFCAPFFKKYQNLQTIVKRVDSMDDPAQESINLGQFWQTRDAIMLHEMVHSPPRAFAHKDLVILFPKRKSRQIPDLVLSIPSKQPEEWRPIYGCDMVRALGVGLTKPVWDPVEPSSTAESYSCFVLATWVQKRWGRYPFRPLLALNITGLEGWTYRRGEASAYTKGEPEFNYTIRKLAVDSCKELAQPIDITTSFNSSTPVTRTFGIGITAEQCMNADWPYYDIDSSSKQEMEDTEPEESEL</sequence>
<organism evidence="1 2">
    <name type="scientific">Arthrobotrys conoides</name>
    <dbReference type="NCBI Taxonomy" id="74498"/>
    <lineage>
        <taxon>Eukaryota</taxon>
        <taxon>Fungi</taxon>
        <taxon>Dikarya</taxon>
        <taxon>Ascomycota</taxon>
        <taxon>Pezizomycotina</taxon>
        <taxon>Orbiliomycetes</taxon>
        <taxon>Orbiliales</taxon>
        <taxon>Orbiliaceae</taxon>
        <taxon>Arthrobotrys</taxon>
    </lineage>
</organism>
<evidence type="ECO:0000313" key="2">
    <source>
        <dbReference type="Proteomes" id="UP001307849"/>
    </source>
</evidence>
<dbReference type="EMBL" id="JAVHJM010000006">
    <property type="protein sequence ID" value="KAK6513209.1"/>
    <property type="molecule type" value="Genomic_DNA"/>
</dbReference>
<dbReference type="AlphaFoldDB" id="A0AAN8RM99"/>
<protein>
    <submittedName>
        <fullName evidence="1">Uncharacterized protein</fullName>
    </submittedName>
</protein>
<reference evidence="1 2" key="1">
    <citation type="submission" date="2019-10" db="EMBL/GenBank/DDBJ databases">
        <authorList>
            <person name="Palmer J.M."/>
        </authorList>
    </citation>
    <scope>NUCLEOTIDE SEQUENCE [LARGE SCALE GENOMIC DNA]</scope>
    <source>
        <strain evidence="1 2">TWF506</strain>
    </source>
</reference>
<keyword evidence="2" id="KW-1185">Reference proteome</keyword>
<proteinExistence type="predicted"/>
<dbReference type="Gene3D" id="3.40.390.10">
    <property type="entry name" value="Collagenase (Catalytic Domain)"/>
    <property type="match status" value="1"/>
</dbReference>